<dbReference type="AlphaFoldDB" id="A0A9D2GQZ0"/>
<evidence type="ECO:0000256" key="1">
    <source>
        <dbReference type="ARBA" id="ARBA00004240"/>
    </source>
</evidence>
<dbReference type="PROSITE" id="PS00061">
    <property type="entry name" value="ADH_SHORT"/>
    <property type="match status" value="1"/>
</dbReference>
<evidence type="ECO:0000256" key="3">
    <source>
        <dbReference type="ARBA" id="ARBA00023002"/>
    </source>
</evidence>
<organism evidence="5 6">
    <name type="scientific">Candidatus Coprenecus stercoravium</name>
    <dbReference type="NCBI Taxonomy" id="2840735"/>
    <lineage>
        <taxon>Bacteria</taxon>
        <taxon>Pseudomonadati</taxon>
        <taxon>Bacteroidota</taxon>
        <taxon>Bacteroidia</taxon>
        <taxon>Bacteroidales</taxon>
        <taxon>Rikenellaceae</taxon>
        <taxon>Rikenellaceae incertae sedis</taxon>
        <taxon>Candidatus Coprenecus</taxon>
    </lineage>
</organism>
<dbReference type="InterPro" id="IPR051019">
    <property type="entry name" value="VLCFA-Steroid_DH"/>
</dbReference>
<dbReference type="PRINTS" id="PR00081">
    <property type="entry name" value="GDHRDH"/>
</dbReference>
<protein>
    <submittedName>
        <fullName evidence="5">SDR family NAD(P)-dependent oxidoreductase</fullName>
    </submittedName>
</protein>
<accession>A0A9D2GQZ0</accession>
<dbReference type="InterPro" id="IPR036291">
    <property type="entry name" value="NAD(P)-bd_dom_sf"/>
</dbReference>
<dbReference type="Gene3D" id="3.40.50.720">
    <property type="entry name" value="NAD(P)-binding Rossmann-like Domain"/>
    <property type="match status" value="1"/>
</dbReference>
<sequence length="271" mass="30582">MQPCVKHNRYAMVTGGSSGMGLEYVRLLAGRGYNVIIVALFQNETDAVRDEMSASYPGLDFLSIGIDLSTVDAPRKVYDTVTELRPDAEVEVLVNNAGMLHPVHFRNMAPEKVSSIIMVHNHATAMLCRYFLPAMLERHRGYILNISSLAAWFPFPFLTTYASTKSFTRIFTRALRTECQKTGVNVSAIYFGAVDTPLLGLPPKYSRLARRLGIMIKPDKAARRALNMMFRGRSGRIPGLVNKIGWMFAPLIRPWIFGPIERKVTRRWNLK</sequence>
<comment type="caution">
    <text evidence="5">The sequence shown here is derived from an EMBL/GenBank/DDBJ whole genome shotgun (WGS) entry which is preliminary data.</text>
</comment>
<dbReference type="Pfam" id="PF00106">
    <property type="entry name" value="adh_short"/>
    <property type="match status" value="1"/>
</dbReference>
<evidence type="ECO:0000256" key="4">
    <source>
        <dbReference type="RuleBase" id="RU000363"/>
    </source>
</evidence>
<keyword evidence="3" id="KW-0560">Oxidoreductase</keyword>
<dbReference type="InterPro" id="IPR002347">
    <property type="entry name" value="SDR_fam"/>
</dbReference>
<dbReference type="PRINTS" id="PR00080">
    <property type="entry name" value="SDRFAMILY"/>
</dbReference>
<dbReference type="PANTHER" id="PTHR43899">
    <property type="entry name" value="RH59310P"/>
    <property type="match status" value="1"/>
</dbReference>
<dbReference type="SUPFAM" id="SSF51735">
    <property type="entry name" value="NAD(P)-binding Rossmann-fold domains"/>
    <property type="match status" value="1"/>
</dbReference>
<evidence type="ECO:0000256" key="2">
    <source>
        <dbReference type="ARBA" id="ARBA00006484"/>
    </source>
</evidence>
<evidence type="ECO:0000313" key="5">
    <source>
        <dbReference type="EMBL" id="HIZ85815.1"/>
    </source>
</evidence>
<reference evidence="5" key="1">
    <citation type="journal article" date="2021" name="PeerJ">
        <title>Extensive microbial diversity within the chicken gut microbiome revealed by metagenomics and culture.</title>
        <authorList>
            <person name="Gilroy R."/>
            <person name="Ravi A."/>
            <person name="Getino M."/>
            <person name="Pursley I."/>
            <person name="Horton D.L."/>
            <person name="Alikhan N.F."/>
            <person name="Baker D."/>
            <person name="Gharbi K."/>
            <person name="Hall N."/>
            <person name="Watson M."/>
            <person name="Adriaenssens E.M."/>
            <person name="Foster-Nyarko E."/>
            <person name="Jarju S."/>
            <person name="Secka A."/>
            <person name="Antonio M."/>
            <person name="Oren A."/>
            <person name="Chaudhuri R.R."/>
            <person name="La Ragione R."/>
            <person name="Hildebrand F."/>
            <person name="Pallen M.J."/>
        </authorList>
    </citation>
    <scope>NUCLEOTIDE SEQUENCE</scope>
    <source>
        <strain evidence="5">Gambia16-554</strain>
    </source>
</reference>
<dbReference type="EMBL" id="DXAW01000091">
    <property type="protein sequence ID" value="HIZ85815.1"/>
    <property type="molecule type" value="Genomic_DNA"/>
</dbReference>
<dbReference type="InterPro" id="IPR020904">
    <property type="entry name" value="Sc_DH/Rdtase_CS"/>
</dbReference>
<comment type="similarity">
    <text evidence="2 4">Belongs to the short-chain dehydrogenases/reductases (SDR) family.</text>
</comment>
<evidence type="ECO:0000313" key="6">
    <source>
        <dbReference type="Proteomes" id="UP000824115"/>
    </source>
</evidence>
<dbReference type="PANTHER" id="PTHR43899:SF13">
    <property type="entry name" value="RH59310P"/>
    <property type="match status" value="1"/>
</dbReference>
<comment type="subcellular location">
    <subcellularLocation>
        <location evidence="1">Endoplasmic reticulum</location>
    </subcellularLocation>
</comment>
<proteinExistence type="inferred from homology"/>
<reference evidence="5" key="2">
    <citation type="submission" date="2021-04" db="EMBL/GenBank/DDBJ databases">
        <authorList>
            <person name="Gilroy R."/>
        </authorList>
    </citation>
    <scope>NUCLEOTIDE SEQUENCE</scope>
    <source>
        <strain evidence="5">Gambia16-554</strain>
    </source>
</reference>
<dbReference type="GO" id="GO:0016491">
    <property type="term" value="F:oxidoreductase activity"/>
    <property type="evidence" value="ECO:0007669"/>
    <property type="project" value="UniProtKB-KW"/>
</dbReference>
<dbReference type="Proteomes" id="UP000824115">
    <property type="component" value="Unassembled WGS sequence"/>
</dbReference>
<gene>
    <name evidence="5" type="ORF">IAC04_04940</name>
</gene>
<name>A0A9D2GQZ0_9BACT</name>
<dbReference type="PIRSF" id="PIRSF000126">
    <property type="entry name" value="11-beta-HSD1"/>
    <property type="match status" value="1"/>
</dbReference>